<keyword evidence="2" id="KW-1133">Transmembrane helix</keyword>
<protein>
    <submittedName>
        <fullName evidence="3">IQ domain-containing protein K-like</fullName>
    </submittedName>
</protein>
<dbReference type="AlphaFoldDB" id="A0A6P7FKY5"/>
<dbReference type="RefSeq" id="XP_028135662.1">
    <property type="nucleotide sequence ID" value="XM_028279861.1"/>
</dbReference>
<keyword evidence="2" id="KW-0472">Membrane</keyword>
<name>A0A6P7FKY5_DIAVI</name>
<sequence>MTYTLFMVNTVTMYFILINILFHLKKPRSSFNGIDYLSESFYNANSKYPHRKNPCLHIFEMDWVNLELKKRPRPFYPLSYLMTRETAVRYIQAYLRGFWVRKRPELNEIRTFWKTIHFKRGISVPVYNETLLDKKHDETPRNKVNNKKRASKGNINIKNTPTV</sequence>
<dbReference type="PANTHER" id="PTHR34927:SF1">
    <property type="entry name" value="IQ DOMAIN-CONTAINING PROTEIN K"/>
    <property type="match status" value="1"/>
</dbReference>
<organism evidence="3">
    <name type="scientific">Diabrotica virgifera virgifera</name>
    <name type="common">western corn rootworm</name>
    <dbReference type="NCBI Taxonomy" id="50390"/>
    <lineage>
        <taxon>Eukaryota</taxon>
        <taxon>Metazoa</taxon>
        <taxon>Ecdysozoa</taxon>
        <taxon>Arthropoda</taxon>
        <taxon>Hexapoda</taxon>
        <taxon>Insecta</taxon>
        <taxon>Pterygota</taxon>
        <taxon>Neoptera</taxon>
        <taxon>Endopterygota</taxon>
        <taxon>Coleoptera</taxon>
        <taxon>Polyphaga</taxon>
        <taxon>Cucujiformia</taxon>
        <taxon>Chrysomeloidea</taxon>
        <taxon>Chrysomelidae</taxon>
        <taxon>Galerucinae</taxon>
        <taxon>Diabroticina</taxon>
        <taxon>Diabroticites</taxon>
        <taxon>Diabrotica</taxon>
    </lineage>
</organism>
<dbReference type="OrthoDB" id="2155538at2759"/>
<dbReference type="PANTHER" id="PTHR34927">
    <property type="entry name" value="IQ DOMAIN-CONTAINING PROTEIN K"/>
    <property type="match status" value="1"/>
</dbReference>
<accession>A0A6P7FKY5</accession>
<feature type="transmembrane region" description="Helical" evidence="2">
    <location>
        <begin position="6"/>
        <end position="24"/>
    </location>
</feature>
<gene>
    <name evidence="3" type="primary">LOC114330514</name>
</gene>
<evidence type="ECO:0000313" key="3">
    <source>
        <dbReference type="RefSeq" id="XP_028135662.1"/>
    </source>
</evidence>
<dbReference type="InterPro" id="IPR043408">
    <property type="entry name" value="IQCK"/>
</dbReference>
<reference evidence="3" key="1">
    <citation type="submission" date="2025-08" db="UniProtKB">
        <authorList>
            <consortium name="RefSeq"/>
        </authorList>
    </citation>
    <scope>IDENTIFICATION</scope>
    <source>
        <tissue evidence="3">Whole insect</tissue>
    </source>
</reference>
<proteinExistence type="predicted"/>
<evidence type="ECO:0000256" key="1">
    <source>
        <dbReference type="SAM" id="MobiDB-lite"/>
    </source>
</evidence>
<feature type="compositionally biased region" description="Polar residues" evidence="1">
    <location>
        <begin position="153"/>
        <end position="163"/>
    </location>
</feature>
<dbReference type="InParanoid" id="A0A6P7FKY5"/>
<keyword evidence="2" id="KW-0812">Transmembrane</keyword>
<feature type="region of interest" description="Disordered" evidence="1">
    <location>
        <begin position="137"/>
        <end position="163"/>
    </location>
</feature>
<evidence type="ECO:0000256" key="2">
    <source>
        <dbReference type="SAM" id="Phobius"/>
    </source>
</evidence>